<dbReference type="Proteomes" id="UP000094828">
    <property type="component" value="Unassembled WGS sequence"/>
</dbReference>
<dbReference type="EMBL" id="LYDR01000152">
    <property type="protein sequence ID" value="ODA28512.1"/>
    <property type="molecule type" value="Genomic_DNA"/>
</dbReference>
<evidence type="ECO:0000313" key="1">
    <source>
        <dbReference type="EMBL" id="ODA28512.1"/>
    </source>
</evidence>
<organism evidence="1 2">
    <name type="scientific">Planctopirus hydrillae</name>
    <dbReference type="NCBI Taxonomy" id="1841610"/>
    <lineage>
        <taxon>Bacteria</taxon>
        <taxon>Pseudomonadati</taxon>
        <taxon>Planctomycetota</taxon>
        <taxon>Planctomycetia</taxon>
        <taxon>Planctomycetales</taxon>
        <taxon>Planctomycetaceae</taxon>
        <taxon>Planctopirus</taxon>
    </lineage>
</organism>
<proteinExistence type="predicted"/>
<protein>
    <submittedName>
        <fullName evidence="1">Uncharacterized protein</fullName>
    </submittedName>
</protein>
<comment type="caution">
    <text evidence="1">The sequence shown here is derived from an EMBL/GenBank/DDBJ whole genome shotgun (WGS) entry which is preliminary data.</text>
</comment>
<accession>A0A1C3E5J1</accession>
<reference evidence="1 2" key="1">
    <citation type="submission" date="2016-05" db="EMBL/GenBank/DDBJ databases">
        <title>Genomic and physiological characterization of Planctopirus sp. isolated from fresh water lake.</title>
        <authorList>
            <person name="Subhash Y."/>
            <person name="Ramana C."/>
        </authorList>
    </citation>
    <scope>NUCLEOTIDE SEQUENCE [LARGE SCALE GENOMIC DNA]</scope>
    <source>
        <strain evidence="1 2">JC280</strain>
    </source>
</reference>
<sequence length="208" mass="24130">MLYSVLFLSACGAEVPRKNWSEGSFGPYGPPIEWSFYSTDLRYSGFGLVTRKISNATKTIKSERQIILDAIIDIRKSFHDAYTKNEIEAFDEFGWQKHEWIDGKQYFVKFKPEWIAVTICEDPVPVSDNHEIKVENVLNYLSGYVFPASSLFDLTLSPELIVDKGFRVDKPVHLDLNASLDKYRVVYDSIELFRIRESSIYKKHVRIK</sequence>
<dbReference type="AlphaFoldDB" id="A0A1C3E5J1"/>
<evidence type="ECO:0000313" key="2">
    <source>
        <dbReference type="Proteomes" id="UP000094828"/>
    </source>
</evidence>
<name>A0A1C3E5J1_9PLAN</name>
<gene>
    <name evidence="1" type="ORF">A6X21_12440</name>
</gene>
<keyword evidence="2" id="KW-1185">Reference proteome</keyword>